<keyword evidence="2" id="KW-1185">Reference proteome</keyword>
<reference evidence="1 2" key="1">
    <citation type="submission" date="2018-05" db="EMBL/GenBank/DDBJ databases">
        <title>Animal gut microbial communities from fecal samples from Wisconsin, USA.</title>
        <authorList>
            <person name="Neumann A."/>
        </authorList>
    </citation>
    <scope>NUCLEOTIDE SEQUENCE [LARGE SCALE GENOMIC DNA]</scope>
    <source>
        <strain evidence="1 2">UWS4</strain>
    </source>
</reference>
<comment type="caution">
    <text evidence="1">The sequence shown here is derived from an EMBL/GenBank/DDBJ whole genome shotgun (WGS) entry which is preliminary data.</text>
</comment>
<dbReference type="EMBL" id="QGHD01000014">
    <property type="protein sequence ID" value="PWK98196.1"/>
    <property type="molecule type" value="Genomic_DNA"/>
</dbReference>
<gene>
    <name evidence="1" type="ORF">B0H50_1143</name>
</gene>
<accession>A0ABX5LP87</accession>
<protein>
    <submittedName>
        <fullName evidence="1">Uncharacterized protein</fullName>
    </submittedName>
</protein>
<dbReference type="RefSeq" id="WP_109587512.1">
    <property type="nucleotide sequence ID" value="NZ_QGHD01000014.1"/>
</dbReference>
<organism evidence="1 2">
    <name type="scientific">Hallerella porci</name>
    <dbReference type="NCBI Taxonomy" id="1945871"/>
    <lineage>
        <taxon>Bacteria</taxon>
        <taxon>Pseudomonadati</taxon>
        <taxon>Fibrobacterota</taxon>
        <taxon>Fibrobacteria</taxon>
        <taxon>Fibrobacterales</taxon>
        <taxon>Fibrobacteraceae</taxon>
        <taxon>Hallerella</taxon>
    </lineage>
</organism>
<sequence length="95" mass="10718">MKLNNLDDFLKKMNAQWQDKTCPICRAKNWQIEEGAYELREFQGGNLVLGNGSIIPVVPIMCRNCGYTILFNAIVNGLVKNKQNDEKGDGNEQTV</sequence>
<name>A0ABX5LP87_9BACT</name>
<dbReference type="Proteomes" id="UP000245523">
    <property type="component" value="Unassembled WGS sequence"/>
</dbReference>
<evidence type="ECO:0000313" key="1">
    <source>
        <dbReference type="EMBL" id="PWK98196.1"/>
    </source>
</evidence>
<evidence type="ECO:0000313" key="2">
    <source>
        <dbReference type="Proteomes" id="UP000245523"/>
    </source>
</evidence>
<proteinExistence type="predicted"/>